<organism evidence="3">
    <name type="scientific">uncultured bacterium contig00046</name>
    <dbReference type="NCBI Taxonomy" id="1181532"/>
    <lineage>
        <taxon>Bacteria</taxon>
        <taxon>environmental samples</taxon>
    </lineage>
</organism>
<evidence type="ECO:0000259" key="1">
    <source>
        <dbReference type="Pfam" id="PF06250"/>
    </source>
</evidence>
<proteinExistence type="predicted"/>
<dbReference type="Pfam" id="PF17761">
    <property type="entry name" value="DUF1016_N"/>
    <property type="match status" value="1"/>
</dbReference>
<dbReference type="Gene3D" id="3.40.1350.10">
    <property type="match status" value="1"/>
</dbReference>
<dbReference type="GO" id="GO:0003676">
    <property type="term" value="F:nucleic acid binding"/>
    <property type="evidence" value="ECO:0007669"/>
    <property type="project" value="InterPro"/>
</dbReference>
<feature type="domain" description="YhcG PDDEXK nuclease" evidence="1">
    <location>
        <begin position="192"/>
        <end position="345"/>
    </location>
</feature>
<dbReference type="PANTHER" id="PTHR30547">
    <property type="entry name" value="UNCHARACTERIZED PROTEIN YHCG-RELATED"/>
    <property type="match status" value="1"/>
</dbReference>
<dbReference type="EMBL" id="JQ844170">
    <property type="protein sequence ID" value="AGS51773.1"/>
    <property type="molecule type" value="Genomic_DNA"/>
</dbReference>
<dbReference type="AlphaFoldDB" id="A0A806KFH9"/>
<dbReference type="InterPro" id="IPR009362">
    <property type="entry name" value="YhcG_C"/>
</dbReference>
<evidence type="ECO:0000259" key="2">
    <source>
        <dbReference type="Pfam" id="PF17761"/>
    </source>
</evidence>
<dbReference type="InterPro" id="IPR011856">
    <property type="entry name" value="tRNA_endonuc-like_dom_sf"/>
</dbReference>
<name>A0A806KFH9_9BACT</name>
<feature type="domain" description="YhcG N-terminal" evidence="2">
    <location>
        <begin position="19"/>
        <end position="167"/>
    </location>
</feature>
<dbReference type="InterPro" id="IPR053148">
    <property type="entry name" value="PD-DEXK-like_domain"/>
</dbReference>
<dbReference type="Pfam" id="PF06250">
    <property type="entry name" value="YhcG_C"/>
    <property type="match status" value="1"/>
</dbReference>
<protein>
    <submittedName>
        <fullName evidence="3">Putative cytoplasmic protein</fullName>
    </submittedName>
</protein>
<evidence type="ECO:0000313" key="3">
    <source>
        <dbReference type="EMBL" id="AGS51773.1"/>
    </source>
</evidence>
<dbReference type="PANTHER" id="PTHR30547:SF5">
    <property type="entry name" value="NUCLEASE YHCG-RELATED"/>
    <property type="match status" value="1"/>
</dbReference>
<reference evidence="3" key="1">
    <citation type="submission" date="2012-03" db="EMBL/GenBank/DDBJ databases">
        <title>Functional metagenomics reveals considerable lignocellulase gene clusters in the gut microbiome of a wood-feeding higher termite.</title>
        <authorList>
            <person name="Liu N."/>
        </authorList>
    </citation>
    <scope>NUCLEOTIDE SEQUENCE</scope>
</reference>
<sequence>MKKANNTLKLVQNSLYSKISAIIELARQRAATAINLSMVYAYYEIGKHIVENEQQGSRRAEYGKQVLMELSEKLTEKFGQGFSAVNLQNMRNFYLAYSQNSIYQTVSNKLPISQTVSVKFTLSWSHYLILMKIENKDERSFYEIEAAKENWSVRQLSKQYSSSLYERLALSRNKKDLMKLASKGQTMEKTTDILKNPFTLEFLGLEEKSIYTEPDLENKIINNMQKFLLEMGKGFLFEARQRRFTFDEEHFFVDLVLYNRLLQCYVLIDLKVEKLTHKDLGQMQMYVNYYDRYMKQDFEKPTIGILLCKKANQTLVKLTLPKDANIYSAQYALYLPDKKLLQSKLKEWIKEFEGA</sequence>
<accession>A0A806KFH9</accession>
<dbReference type="InterPro" id="IPR041527">
    <property type="entry name" value="YhcG_N"/>
</dbReference>